<evidence type="ECO:0000259" key="4">
    <source>
        <dbReference type="SMART" id="SM00477"/>
    </source>
</evidence>
<dbReference type="Gene3D" id="3.40.570.10">
    <property type="entry name" value="Extracellular Endonuclease, subunit A"/>
    <property type="match status" value="1"/>
</dbReference>
<name>A0A561PU35_9BACT</name>
<evidence type="ECO:0000256" key="1">
    <source>
        <dbReference type="PIRSR" id="PIRSR640255-1"/>
    </source>
</evidence>
<feature type="domain" description="DNA/RNA non-specific endonuclease/pyrophosphatase/phosphodiesterase" evidence="5">
    <location>
        <begin position="264"/>
        <end position="474"/>
    </location>
</feature>
<evidence type="ECO:0000313" key="6">
    <source>
        <dbReference type="EMBL" id="TWF41616.1"/>
    </source>
</evidence>
<feature type="binding site" evidence="2">
    <location>
        <position position="358"/>
    </location>
    <ligand>
        <name>Mg(2+)</name>
        <dbReference type="ChEBI" id="CHEBI:18420"/>
        <note>catalytic</note>
    </ligand>
</feature>
<dbReference type="InterPro" id="IPR020821">
    <property type="entry name" value="ENPP1-3/EXOG-like_nuc-like"/>
</dbReference>
<dbReference type="Proteomes" id="UP000320811">
    <property type="component" value="Unassembled WGS sequence"/>
</dbReference>
<evidence type="ECO:0000259" key="5">
    <source>
        <dbReference type="SMART" id="SM00892"/>
    </source>
</evidence>
<reference evidence="6 7" key="1">
    <citation type="submission" date="2019-06" db="EMBL/GenBank/DDBJ databases">
        <title>Sorghum-associated microbial communities from plants grown in Nebraska, USA.</title>
        <authorList>
            <person name="Schachtman D."/>
        </authorList>
    </citation>
    <scope>NUCLEOTIDE SEQUENCE [LARGE SCALE GENOMIC DNA]</scope>
    <source>
        <strain evidence="6 7">1209</strain>
    </source>
</reference>
<keyword evidence="6" id="KW-0540">Nuclease</keyword>
<dbReference type="PANTHER" id="PTHR13966">
    <property type="entry name" value="ENDONUCLEASE RELATED"/>
    <property type="match status" value="1"/>
</dbReference>
<keyword evidence="6" id="KW-0378">Hydrolase</keyword>
<feature type="compositionally biased region" description="Basic residues" evidence="3">
    <location>
        <begin position="52"/>
        <end position="64"/>
    </location>
</feature>
<dbReference type="GO" id="GO:0003676">
    <property type="term" value="F:nucleic acid binding"/>
    <property type="evidence" value="ECO:0007669"/>
    <property type="project" value="InterPro"/>
</dbReference>
<dbReference type="SMART" id="SM00892">
    <property type="entry name" value="Endonuclease_NS"/>
    <property type="match status" value="1"/>
</dbReference>
<dbReference type="OrthoDB" id="9811262at2"/>
<keyword evidence="7" id="KW-1185">Reference proteome</keyword>
<protein>
    <submittedName>
        <fullName evidence="6">Endonuclease G</fullName>
    </submittedName>
</protein>
<dbReference type="GO" id="GO:0016787">
    <property type="term" value="F:hydrolase activity"/>
    <property type="evidence" value="ECO:0007669"/>
    <property type="project" value="InterPro"/>
</dbReference>
<dbReference type="InterPro" id="IPR040255">
    <property type="entry name" value="Non-specific_endonuclease"/>
</dbReference>
<dbReference type="SMART" id="SM00477">
    <property type="entry name" value="NUC"/>
    <property type="match status" value="1"/>
</dbReference>
<dbReference type="GO" id="GO:0046872">
    <property type="term" value="F:metal ion binding"/>
    <property type="evidence" value="ECO:0007669"/>
    <property type="project" value="UniProtKB-KW"/>
</dbReference>
<feature type="active site" description="Proton acceptor" evidence="1">
    <location>
        <position position="327"/>
    </location>
</feature>
<feature type="region of interest" description="Disordered" evidence="3">
    <location>
        <begin position="44"/>
        <end position="68"/>
    </location>
</feature>
<dbReference type="InterPro" id="IPR044929">
    <property type="entry name" value="DNA/RNA_non-sp_Endonuclease_sf"/>
</dbReference>
<keyword evidence="6" id="KW-0255">Endonuclease</keyword>
<evidence type="ECO:0000313" key="7">
    <source>
        <dbReference type="Proteomes" id="UP000320811"/>
    </source>
</evidence>
<dbReference type="Gene3D" id="2.60.120.260">
    <property type="entry name" value="Galactose-binding domain-like"/>
    <property type="match status" value="1"/>
</dbReference>
<gene>
    <name evidence="6" type="ORF">FHW36_103420</name>
</gene>
<dbReference type="GO" id="GO:0004519">
    <property type="term" value="F:endonuclease activity"/>
    <property type="evidence" value="ECO:0007669"/>
    <property type="project" value="UniProtKB-KW"/>
</dbReference>
<dbReference type="AlphaFoldDB" id="A0A561PU35"/>
<proteinExistence type="predicted"/>
<dbReference type="InterPro" id="IPR044925">
    <property type="entry name" value="His-Me_finger_sf"/>
</dbReference>
<dbReference type="PANTHER" id="PTHR13966:SF5">
    <property type="entry name" value="ENDONUCLEASE G, MITOCHONDRIAL"/>
    <property type="match status" value="1"/>
</dbReference>
<comment type="caution">
    <text evidence="6">The sequence shown here is derived from an EMBL/GenBank/DDBJ whole genome shotgun (WGS) entry which is preliminary data.</text>
</comment>
<evidence type="ECO:0000256" key="2">
    <source>
        <dbReference type="PIRSR" id="PIRSR640255-2"/>
    </source>
</evidence>
<dbReference type="EMBL" id="VIWO01000003">
    <property type="protein sequence ID" value="TWF41616.1"/>
    <property type="molecule type" value="Genomic_DNA"/>
</dbReference>
<organism evidence="6 7">
    <name type="scientific">Chitinophaga polysaccharea</name>
    <dbReference type="NCBI Taxonomy" id="1293035"/>
    <lineage>
        <taxon>Bacteria</taxon>
        <taxon>Pseudomonadati</taxon>
        <taxon>Bacteroidota</taxon>
        <taxon>Chitinophagia</taxon>
        <taxon>Chitinophagales</taxon>
        <taxon>Chitinophagaceae</taxon>
        <taxon>Chitinophaga</taxon>
    </lineage>
</organism>
<keyword evidence="2" id="KW-0479">Metal-binding</keyword>
<evidence type="ECO:0000256" key="3">
    <source>
        <dbReference type="SAM" id="MobiDB-lite"/>
    </source>
</evidence>
<dbReference type="InterPro" id="IPR001604">
    <property type="entry name" value="Endo_G_ENPP1-like_dom"/>
</dbReference>
<dbReference type="RefSeq" id="WP_145669805.1">
    <property type="nucleotide sequence ID" value="NZ_VIWO01000003.1"/>
</dbReference>
<dbReference type="SUPFAM" id="SSF54060">
    <property type="entry name" value="His-Me finger endonucleases"/>
    <property type="match status" value="1"/>
</dbReference>
<sequence length="487" mass="53555">MSKKRKKQKKQKTQKKNQGFSSIVVIVILILAAFAVTTCSRKIPGDPGKSAHTAKKKSHRKKNNKSAARTAPLLAEDFEVGNKTNYNNGVVTLLSGPWKFKDAVTGALDEDHKTGSQALRIRDNGMAVMNFDITVNGTVTVTLKYALYGADESGSWELWASVNRGQSYVRIGAPVTVTAATLRSAAFTAATSTGTIRFDIRKTDKGNSRINFDVFRVAAGGQLTPAAPDTKPAGGVGGDDDNLLLGNPSGAASSLVMANNYLMDKGYYKLSYNRDRGTPNWVCWHVSRKDLGSMSRANDFRPDADLPVDWYQVTQSSYIGSGFDRGHNCPSGDRTATREANEATFLMTNMIPQAPNHNQHLWKNLEDYTRELVMDGNEVYVIMGSYGSGGVGSKGMSKSIDHSNIIVPDHIWKILVILPEGNNDLQRIDKHTRIIAINTPNKNEVNTRWSAYLTTVDDIERVTHYKLLDKIPAAVRQELIKKIDTGE</sequence>
<feature type="domain" description="ENPP1-3/EXOG-like endonuclease/phosphodiesterase" evidence="4">
    <location>
        <begin position="265"/>
        <end position="474"/>
    </location>
</feature>
<accession>A0A561PU35</accession>
<dbReference type="Pfam" id="PF01223">
    <property type="entry name" value="Endonuclease_NS"/>
    <property type="match status" value="1"/>
</dbReference>